<accession>A0ABY6UVP3</accession>
<dbReference type="EMBL" id="CABFNS010000897">
    <property type="protein sequence ID" value="VUC34860.1"/>
    <property type="molecule type" value="Genomic_DNA"/>
</dbReference>
<dbReference type="Proteomes" id="UP000766486">
    <property type="component" value="Unassembled WGS sequence"/>
</dbReference>
<proteinExistence type="predicted"/>
<evidence type="ECO:0000256" key="1">
    <source>
        <dbReference type="SAM" id="SignalP"/>
    </source>
</evidence>
<feature type="chain" id="PRO_5046565593" evidence="1">
    <location>
        <begin position="25"/>
        <end position="62"/>
    </location>
</feature>
<sequence length="62" mass="7158">MDWGAKPWYLLEYHVVLLYLLVEFAPPRKPICVIFRVQESSPDLQRAFQHLAGSMALEGAQK</sequence>
<organism evidence="2 3">
    <name type="scientific">Bionectria ochroleuca</name>
    <name type="common">Gliocladium roseum</name>
    <dbReference type="NCBI Taxonomy" id="29856"/>
    <lineage>
        <taxon>Eukaryota</taxon>
        <taxon>Fungi</taxon>
        <taxon>Dikarya</taxon>
        <taxon>Ascomycota</taxon>
        <taxon>Pezizomycotina</taxon>
        <taxon>Sordariomycetes</taxon>
        <taxon>Hypocreomycetidae</taxon>
        <taxon>Hypocreales</taxon>
        <taxon>Bionectriaceae</taxon>
        <taxon>Clonostachys</taxon>
    </lineage>
</organism>
<gene>
    <name evidence="2" type="ORF">CLO192961_LOCUS396692</name>
</gene>
<reference evidence="2 3" key="1">
    <citation type="submission" date="2019-06" db="EMBL/GenBank/DDBJ databases">
        <authorList>
            <person name="Broberg M."/>
        </authorList>
    </citation>
    <scope>NUCLEOTIDE SEQUENCE [LARGE SCALE GENOMIC DNA]</scope>
</reference>
<keyword evidence="1" id="KW-0732">Signal</keyword>
<protein>
    <submittedName>
        <fullName evidence="2">Uncharacterized protein</fullName>
    </submittedName>
</protein>
<evidence type="ECO:0000313" key="3">
    <source>
        <dbReference type="Proteomes" id="UP000766486"/>
    </source>
</evidence>
<name>A0ABY6UVP3_BIOOC</name>
<comment type="caution">
    <text evidence="2">The sequence shown here is derived from an EMBL/GenBank/DDBJ whole genome shotgun (WGS) entry which is preliminary data.</text>
</comment>
<evidence type="ECO:0000313" key="2">
    <source>
        <dbReference type="EMBL" id="VUC34860.1"/>
    </source>
</evidence>
<feature type="signal peptide" evidence="1">
    <location>
        <begin position="1"/>
        <end position="24"/>
    </location>
</feature>
<keyword evidence="3" id="KW-1185">Reference proteome</keyword>